<organism evidence="4 5">
    <name type="scientific">Methylobacterium currus</name>
    <dbReference type="NCBI Taxonomy" id="2051553"/>
    <lineage>
        <taxon>Bacteria</taxon>
        <taxon>Pseudomonadati</taxon>
        <taxon>Pseudomonadota</taxon>
        <taxon>Alphaproteobacteria</taxon>
        <taxon>Hyphomicrobiales</taxon>
        <taxon>Methylobacteriaceae</taxon>
        <taxon>Methylobacterium</taxon>
    </lineage>
</organism>
<protein>
    <submittedName>
        <fullName evidence="4">Lytic transglycosylase domain-containing protein</fullName>
    </submittedName>
</protein>
<evidence type="ECO:0000256" key="1">
    <source>
        <dbReference type="ARBA" id="ARBA00009387"/>
    </source>
</evidence>
<dbReference type="KEGG" id="mee:DA075_06550"/>
<name>A0A2R4WGF6_9HYPH</name>
<gene>
    <name evidence="4" type="ORF">DA075_06550</name>
</gene>
<feature type="domain" description="Transglycosylase SLT" evidence="3">
    <location>
        <begin position="27"/>
        <end position="118"/>
    </location>
</feature>
<proteinExistence type="inferred from homology"/>
<dbReference type="InterPro" id="IPR023346">
    <property type="entry name" value="Lysozyme-like_dom_sf"/>
</dbReference>
<dbReference type="InterPro" id="IPR008258">
    <property type="entry name" value="Transglycosylase_SLT_dom_1"/>
</dbReference>
<dbReference type="EMBL" id="CP028843">
    <property type="protein sequence ID" value="AWB20624.1"/>
    <property type="molecule type" value="Genomic_DNA"/>
</dbReference>
<keyword evidence="5" id="KW-1185">Reference proteome</keyword>
<dbReference type="CDD" id="cd00254">
    <property type="entry name" value="LT-like"/>
    <property type="match status" value="1"/>
</dbReference>
<sequence>MKLLMSLSLAAVLAAGPAYASDVHRMVSASAKRHGVPHALAHGIVRVESGYNCQARNKRSSAKGLMQVIDGTARSVGVRGNRLHCAVGLEAGMRVLRQALAAAHGDWCRAATIFNHGSPAGCSAYGRRVLSHSRGLS</sequence>
<comment type="similarity">
    <text evidence="1">Belongs to the virb1 family.</text>
</comment>
<feature type="signal peptide" evidence="2">
    <location>
        <begin position="1"/>
        <end position="20"/>
    </location>
</feature>
<dbReference type="OrthoDB" id="9788661at2"/>
<reference evidence="4 5" key="1">
    <citation type="submission" date="2018-04" db="EMBL/GenBank/DDBJ databases">
        <title>Methylobacterium sp. PR1016A genome.</title>
        <authorList>
            <person name="Park W."/>
        </authorList>
    </citation>
    <scope>NUCLEOTIDE SEQUENCE [LARGE SCALE GENOMIC DNA]</scope>
    <source>
        <strain evidence="4 5">PR1016A</strain>
    </source>
</reference>
<dbReference type="Pfam" id="PF01464">
    <property type="entry name" value="SLT"/>
    <property type="match status" value="1"/>
</dbReference>
<evidence type="ECO:0000313" key="5">
    <source>
        <dbReference type="Proteomes" id="UP000244755"/>
    </source>
</evidence>
<accession>A0A2R4WGF6</accession>
<dbReference type="AlphaFoldDB" id="A0A2R4WGF6"/>
<feature type="chain" id="PRO_5015303161" evidence="2">
    <location>
        <begin position="21"/>
        <end position="137"/>
    </location>
</feature>
<evidence type="ECO:0000259" key="3">
    <source>
        <dbReference type="Pfam" id="PF01464"/>
    </source>
</evidence>
<evidence type="ECO:0000313" key="4">
    <source>
        <dbReference type="EMBL" id="AWB20624.1"/>
    </source>
</evidence>
<dbReference type="SUPFAM" id="SSF53955">
    <property type="entry name" value="Lysozyme-like"/>
    <property type="match status" value="1"/>
</dbReference>
<dbReference type="Proteomes" id="UP000244755">
    <property type="component" value="Chromosome 1"/>
</dbReference>
<keyword evidence="2" id="KW-0732">Signal</keyword>
<evidence type="ECO:0000256" key="2">
    <source>
        <dbReference type="SAM" id="SignalP"/>
    </source>
</evidence>
<dbReference type="Gene3D" id="1.10.530.10">
    <property type="match status" value="1"/>
</dbReference>